<dbReference type="NCBIfam" id="NF001939">
    <property type="entry name" value="PRK00719.1"/>
    <property type="match status" value="1"/>
</dbReference>
<dbReference type="EC" id="1.14.14.5" evidence="2 7"/>
<keyword evidence="6 7" id="KW-0503">Monooxygenase</keyword>
<keyword evidence="10" id="KW-1185">Reference proteome</keyword>
<comment type="function">
    <text evidence="7">Catalyzes the desulfonation of aliphatic sulfonates.</text>
</comment>
<dbReference type="GO" id="GO:0004497">
    <property type="term" value="F:monooxygenase activity"/>
    <property type="evidence" value="ECO:0007669"/>
    <property type="project" value="UniProtKB-KW"/>
</dbReference>
<evidence type="ECO:0000313" key="9">
    <source>
        <dbReference type="EMBL" id="BDV36295.1"/>
    </source>
</evidence>
<dbReference type="EMBL" id="AP027143">
    <property type="protein sequence ID" value="BDV36295.1"/>
    <property type="molecule type" value="Genomic_DNA"/>
</dbReference>
<accession>A0ABN6VNB3</accession>
<dbReference type="PANTHER" id="PTHR42847:SF4">
    <property type="entry name" value="ALKANESULFONATE MONOOXYGENASE-RELATED"/>
    <property type="match status" value="1"/>
</dbReference>
<feature type="domain" description="Luciferase-like" evidence="8">
    <location>
        <begin position="20"/>
        <end position="349"/>
    </location>
</feature>
<evidence type="ECO:0000259" key="8">
    <source>
        <dbReference type="Pfam" id="PF00296"/>
    </source>
</evidence>
<dbReference type="InterPro" id="IPR050172">
    <property type="entry name" value="SsuD_RutA_monooxygenase"/>
</dbReference>
<dbReference type="InterPro" id="IPR036661">
    <property type="entry name" value="Luciferase-like_sf"/>
</dbReference>
<dbReference type="InterPro" id="IPR019911">
    <property type="entry name" value="Alkanesulphonate_mOase_FMN-dep"/>
</dbReference>
<evidence type="ECO:0000256" key="4">
    <source>
        <dbReference type="ARBA" id="ARBA00022643"/>
    </source>
</evidence>
<keyword evidence="5 7" id="KW-0560">Oxidoreductase</keyword>
<keyword evidence="9" id="KW-0614">Plasmid</keyword>
<sequence length="409" mass="44488">MLRQQSLRAQACPSIMERIMEILWYIPTHGDSRYLGAEEGARTANFEYNQQIAIAADNLGYYGVLIPSGRSCEDPWIVASSLISSTRNLRFLVALRPGLMQAALAARMTATLDRLSQGRLLINLVAGGDPEELAGDGLFLDHAQRYALSAEFVDAWNEILRASHEEGSVNFQGEFVSIKGGKLLFPPVQQPRPPLYFGGSSAPAHDLAARSVDAYLTWGEPPAAVAEKIADVKARAANYGRTLRFGVRLHVIVRETEEEAWQAAEQLISRLDDEAVQSALSTFERMDSVGQQRMLQLRKGAGRAREDLEVSPNLWAGVGLKRGGAGTALVGNPDQVEARLREYQALGVDSFVLSGYPHLEEAYRFAELLFPRFGISPRGVLPGRKITGPFGSIAATAKTPPAAAQSAAV</sequence>
<name>A0ABN6VNB3_9HYPH</name>
<evidence type="ECO:0000256" key="3">
    <source>
        <dbReference type="ARBA" id="ARBA00022630"/>
    </source>
</evidence>
<keyword evidence="4 7" id="KW-0288">FMN</keyword>
<dbReference type="Pfam" id="PF00296">
    <property type="entry name" value="Bac_luciferase"/>
    <property type="match status" value="1"/>
</dbReference>
<evidence type="ECO:0000256" key="5">
    <source>
        <dbReference type="ARBA" id="ARBA00023002"/>
    </source>
</evidence>
<comment type="catalytic activity">
    <reaction evidence="7">
        <text>an alkanesulfonate + FMNH2 + O2 = an aldehyde + FMN + sulfite + H2O + 2 H(+)</text>
        <dbReference type="Rhea" id="RHEA:23064"/>
        <dbReference type="ChEBI" id="CHEBI:15377"/>
        <dbReference type="ChEBI" id="CHEBI:15378"/>
        <dbReference type="ChEBI" id="CHEBI:15379"/>
        <dbReference type="ChEBI" id="CHEBI:17359"/>
        <dbReference type="ChEBI" id="CHEBI:17478"/>
        <dbReference type="ChEBI" id="CHEBI:57618"/>
        <dbReference type="ChEBI" id="CHEBI:58210"/>
        <dbReference type="ChEBI" id="CHEBI:134249"/>
        <dbReference type="EC" id="1.14.14.5"/>
    </reaction>
</comment>
<dbReference type="InterPro" id="IPR011251">
    <property type="entry name" value="Luciferase-like_dom"/>
</dbReference>
<keyword evidence="3 7" id="KW-0285">Flavoprotein</keyword>
<dbReference type="NCBIfam" id="TIGR03565">
    <property type="entry name" value="alk_sulf_monoox"/>
    <property type="match status" value="1"/>
</dbReference>
<dbReference type="Proteomes" id="UP001317629">
    <property type="component" value="Plasmid pSS37A-Re-1"/>
</dbReference>
<comment type="similarity">
    <text evidence="1 7">Belongs to the SsuD family.</text>
</comment>
<protein>
    <recommendedName>
        <fullName evidence="2 7">Alkanesulfonate monooxygenase</fullName>
        <ecNumber evidence="2 7">1.14.14.5</ecNumber>
    </recommendedName>
    <alternativeName>
        <fullName evidence="7">FMNH2-dependent aliphatic sulfonate monooxygenase</fullName>
    </alternativeName>
</protein>
<dbReference type="CDD" id="cd01094">
    <property type="entry name" value="Alkanesulfonate_monoxygenase"/>
    <property type="match status" value="1"/>
</dbReference>
<proteinExistence type="inferred from homology"/>
<geneLocation type="plasmid" evidence="9 10">
    <name>pSS37A-Re-1</name>
</geneLocation>
<evidence type="ECO:0000256" key="1">
    <source>
        <dbReference type="ARBA" id="ARBA00007044"/>
    </source>
</evidence>
<dbReference type="HAMAP" id="MF_01229">
    <property type="entry name" value="Alkanesulf_monooxygen"/>
    <property type="match status" value="1"/>
</dbReference>
<dbReference type="SUPFAM" id="SSF51679">
    <property type="entry name" value="Bacterial luciferase-like"/>
    <property type="match status" value="1"/>
</dbReference>
<evidence type="ECO:0000313" key="10">
    <source>
        <dbReference type="Proteomes" id="UP001317629"/>
    </source>
</evidence>
<dbReference type="Gene3D" id="3.20.20.30">
    <property type="entry name" value="Luciferase-like domain"/>
    <property type="match status" value="1"/>
</dbReference>
<organism evidence="9 10">
    <name type="scientific">Methylocystis iwaonis</name>
    <dbReference type="NCBI Taxonomy" id="2885079"/>
    <lineage>
        <taxon>Bacteria</taxon>
        <taxon>Pseudomonadati</taxon>
        <taxon>Pseudomonadota</taxon>
        <taxon>Alphaproteobacteria</taxon>
        <taxon>Hyphomicrobiales</taxon>
        <taxon>Methylocystaceae</taxon>
        <taxon>Methylocystis</taxon>
    </lineage>
</organism>
<evidence type="ECO:0000256" key="7">
    <source>
        <dbReference type="HAMAP-Rule" id="MF_01229"/>
    </source>
</evidence>
<evidence type="ECO:0000256" key="6">
    <source>
        <dbReference type="ARBA" id="ARBA00023033"/>
    </source>
</evidence>
<reference evidence="9 10" key="1">
    <citation type="journal article" date="2023" name="Int. J. Syst. Evol. Microbiol.">
        <title>Methylocystis iwaonis sp. nov., a type II methane-oxidizing bacterium from surface soil of a rice paddy field in Japan, and emended description of the genus Methylocystis (ex Whittenbury et al. 1970) Bowman et al. 1993.</title>
        <authorList>
            <person name="Kaise H."/>
            <person name="Sawadogo J.B."/>
            <person name="Alam M.S."/>
            <person name="Ueno C."/>
            <person name="Dianou D."/>
            <person name="Shinjo R."/>
            <person name="Asakawa S."/>
        </authorList>
    </citation>
    <scope>NUCLEOTIDE SEQUENCE [LARGE SCALE GENOMIC DNA]</scope>
    <source>
        <strain evidence="9 10">SS37A-Re</strain>
    </source>
</reference>
<dbReference type="PANTHER" id="PTHR42847">
    <property type="entry name" value="ALKANESULFONATE MONOOXYGENASE"/>
    <property type="match status" value="1"/>
</dbReference>
<gene>
    <name evidence="9" type="primary">ssuD_1</name>
    <name evidence="7" type="synonym">ssuD</name>
    <name evidence="9" type="ORF">SS37A_38250</name>
</gene>
<evidence type="ECO:0000256" key="2">
    <source>
        <dbReference type="ARBA" id="ARBA00012113"/>
    </source>
</evidence>